<keyword evidence="6" id="KW-1185">Reference proteome</keyword>
<dbReference type="STRING" id="1385514.N782_06490"/>
<organism evidence="5 6">
    <name type="scientific">Pontibacillus yanchengensis Y32</name>
    <dbReference type="NCBI Taxonomy" id="1385514"/>
    <lineage>
        <taxon>Bacteria</taxon>
        <taxon>Bacillati</taxon>
        <taxon>Bacillota</taxon>
        <taxon>Bacilli</taxon>
        <taxon>Bacillales</taxon>
        <taxon>Bacillaceae</taxon>
        <taxon>Pontibacillus</taxon>
    </lineage>
</organism>
<gene>
    <name evidence="5" type="ORF">N782_06490</name>
</gene>
<comment type="caution">
    <text evidence="5">The sequence shown here is derived from an EMBL/GenBank/DDBJ whole genome shotgun (WGS) entry which is preliminary data.</text>
</comment>
<dbReference type="CDD" id="cd08349">
    <property type="entry name" value="BLMA_like"/>
    <property type="match status" value="1"/>
</dbReference>
<protein>
    <recommendedName>
        <fullName evidence="2">Bleomycin resistance protein</fullName>
    </recommendedName>
</protein>
<dbReference type="AlphaFoldDB" id="A0A0A2TGL9"/>
<dbReference type="eggNOG" id="COG0346">
    <property type="taxonomic scope" value="Bacteria"/>
</dbReference>
<dbReference type="InterPro" id="IPR037523">
    <property type="entry name" value="VOC_core"/>
</dbReference>
<accession>A0A0A2TGL9</accession>
<comment type="similarity">
    <text evidence="1">Belongs to the bleomycin resistance protein family.</text>
</comment>
<dbReference type="InterPro" id="IPR000335">
    <property type="entry name" value="Bleomycin-R"/>
</dbReference>
<name>A0A0A2TGL9_9BACI</name>
<dbReference type="GO" id="GO:0046677">
    <property type="term" value="P:response to antibiotic"/>
    <property type="evidence" value="ECO:0007669"/>
    <property type="project" value="UniProtKB-KW"/>
</dbReference>
<dbReference type="PROSITE" id="PS51819">
    <property type="entry name" value="VOC"/>
    <property type="match status" value="1"/>
</dbReference>
<proteinExistence type="inferred from homology"/>
<dbReference type="InterPro" id="IPR029068">
    <property type="entry name" value="Glyas_Bleomycin-R_OHBP_Dase"/>
</dbReference>
<evidence type="ECO:0000313" key="6">
    <source>
        <dbReference type="Proteomes" id="UP000030147"/>
    </source>
</evidence>
<dbReference type="SUPFAM" id="SSF54593">
    <property type="entry name" value="Glyoxalase/Bleomycin resistance protein/Dihydroxybiphenyl dioxygenase"/>
    <property type="match status" value="1"/>
</dbReference>
<evidence type="ECO:0000259" key="4">
    <source>
        <dbReference type="PROSITE" id="PS51819"/>
    </source>
</evidence>
<dbReference type="Proteomes" id="UP000030147">
    <property type="component" value="Unassembled WGS sequence"/>
</dbReference>
<dbReference type="EMBL" id="AVBF01000015">
    <property type="protein sequence ID" value="KGP73261.1"/>
    <property type="molecule type" value="Genomic_DNA"/>
</dbReference>
<evidence type="ECO:0000313" key="5">
    <source>
        <dbReference type="EMBL" id="KGP73261.1"/>
    </source>
</evidence>
<evidence type="ECO:0000256" key="2">
    <source>
        <dbReference type="ARBA" id="ARBA00021572"/>
    </source>
</evidence>
<reference evidence="5 6" key="1">
    <citation type="journal article" date="2015" name="Stand. Genomic Sci.">
        <title>High quality draft genome sequence of the moderately halophilic bacterium Pontibacillus yanchengensis Y32(T) and comparison among Pontibacillus genomes.</title>
        <authorList>
            <person name="Huang J."/>
            <person name="Qiao Z.X."/>
            <person name="Tang J.W."/>
            <person name="Wang G."/>
        </authorList>
    </citation>
    <scope>NUCLEOTIDE SEQUENCE [LARGE SCALE GENOMIC DNA]</scope>
    <source>
        <strain evidence="5 6">Y32</strain>
    </source>
</reference>
<dbReference type="Pfam" id="PF19581">
    <property type="entry name" value="Glyoxalase_7"/>
    <property type="match status" value="1"/>
</dbReference>
<evidence type="ECO:0000256" key="3">
    <source>
        <dbReference type="ARBA" id="ARBA00023251"/>
    </source>
</evidence>
<evidence type="ECO:0000256" key="1">
    <source>
        <dbReference type="ARBA" id="ARBA00011051"/>
    </source>
</evidence>
<keyword evidence="3" id="KW-0046">Antibiotic resistance</keyword>
<feature type="domain" description="VOC" evidence="4">
    <location>
        <begin position="1"/>
        <end position="117"/>
    </location>
</feature>
<dbReference type="Gene3D" id="3.10.180.10">
    <property type="entry name" value="2,3-Dihydroxybiphenyl 1,2-Dioxygenase, domain 1"/>
    <property type="match status" value="1"/>
</dbReference>
<sequence>MKQSIPIFRIFDVEKAKEFYITYLGFSLDWEHRFEEHFPLYMQVSSGGITLHLSEHHGDCSPGAAVRVEVEGLKALHNALESKAYAYANPAIESKPWGTKEMQLTDPFGNKLIFYQWV</sequence>